<dbReference type="InterPro" id="IPR001173">
    <property type="entry name" value="Glyco_trans_2-like"/>
</dbReference>
<reference evidence="5" key="2">
    <citation type="journal article" date="2015" name="Sci. Rep.">
        <title>Genetic analysis of capsular polysaccharide synthesis gene clusters in 79 capsular types of Klebsiella spp.</title>
        <authorList>
            <person name="Pan Y.J."/>
            <person name="Lin T.L."/>
            <person name="Chen C.T."/>
            <person name="Chen Y.Y."/>
            <person name="Hsieh P.F."/>
            <person name="Hsu C.R."/>
            <person name="Wu M.C."/>
            <person name="Wang J.T."/>
        </authorList>
    </citation>
    <scope>NUCLEOTIDE SEQUENCE</scope>
    <source>
        <strain evidence="5">1702</strain>
    </source>
</reference>
<dbReference type="CDD" id="cd04185">
    <property type="entry name" value="GT_2_like_b"/>
    <property type="match status" value="1"/>
</dbReference>
<evidence type="ECO:0000256" key="2">
    <source>
        <dbReference type="ARBA" id="ARBA00022676"/>
    </source>
</evidence>
<gene>
    <name evidence="5" type="primary">wckG</name>
</gene>
<comment type="similarity">
    <text evidence="1">Belongs to the glycosyltransferase 2 family.</text>
</comment>
<dbReference type="EMBL" id="AB924579">
    <property type="protein sequence ID" value="BAT23790.1"/>
    <property type="molecule type" value="Genomic_DNA"/>
</dbReference>
<accession>A0A0P0YRC3</accession>
<evidence type="ECO:0000256" key="3">
    <source>
        <dbReference type="ARBA" id="ARBA00022679"/>
    </source>
</evidence>
<dbReference type="PANTHER" id="PTHR43179:SF12">
    <property type="entry name" value="GALACTOFURANOSYLTRANSFERASE GLFT2"/>
    <property type="match status" value="1"/>
</dbReference>
<keyword evidence="3 5" id="KW-0808">Transferase</keyword>
<feature type="domain" description="Glycosyltransferase 2-like" evidence="4">
    <location>
        <begin position="10"/>
        <end position="110"/>
    </location>
</feature>
<dbReference type="Pfam" id="PF00535">
    <property type="entry name" value="Glycos_transf_2"/>
    <property type="match status" value="1"/>
</dbReference>
<protein>
    <submittedName>
        <fullName evidence="5">Glycosyl transferase</fullName>
    </submittedName>
</protein>
<dbReference type="AlphaFoldDB" id="A0A0P0YRC3"/>
<evidence type="ECO:0000313" key="5">
    <source>
        <dbReference type="EMBL" id="BAT23790.1"/>
    </source>
</evidence>
<dbReference type="InterPro" id="IPR029044">
    <property type="entry name" value="Nucleotide-diphossugar_trans"/>
</dbReference>
<organism evidence="5">
    <name type="scientific">Klebsiella sp. 1702</name>
    <dbReference type="NCBI Taxonomy" id="1497817"/>
    <lineage>
        <taxon>Bacteria</taxon>
        <taxon>Pseudomonadati</taxon>
        <taxon>Pseudomonadota</taxon>
        <taxon>Gammaproteobacteria</taxon>
        <taxon>Enterobacterales</taxon>
        <taxon>Enterobacteriaceae</taxon>
        <taxon>Klebsiella/Raoultella group</taxon>
        <taxon>Klebsiella</taxon>
    </lineage>
</organism>
<dbReference type="PANTHER" id="PTHR43179">
    <property type="entry name" value="RHAMNOSYLTRANSFERASE WBBL"/>
    <property type="match status" value="1"/>
</dbReference>
<proteinExistence type="inferred from homology"/>
<name>A0A0P0YRC3_9ENTR</name>
<sequence length="308" mass="34938">MCYKRKVAAVVVTYNRVELLKRAIDALLAQSVELEYIVVVNNNSSDATKDYLDSNQNKKIMPIHLSTNTGGAGGFSAGISFAHGLGVDYIWIMDDDAIPDINALSELLLADEHLEKKHIESGFLCSHVVSDDNICMNVPGISKKTNETGYLDWPAFASVGIVGVDKATFVSVLFRRNVISEVGLPVKEMFIWGDDTEYTWRISKRYKCYYVANSIVNHKRVLAKSLSLSVEESISRIPWYGFLYRNSFYNIRKHGNIKEFLSYLNHVSKDFISILLHSKKYKMKKLYTLFHGVLSGLLFNPKIDYPKK</sequence>
<dbReference type="GO" id="GO:0016757">
    <property type="term" value="F:glycosyltransferase activity"/>
    <property type="evidence" value="ECO:0007669"/>
    <property type="project" value="UniProtKB-KW"/>
</dbReference>
<evidence type="ECO:0000259" key="4">
    <source>
        <dbReference type="Pfam" id="PF00535"/>
    </source>
</evidence>
<keyword evidence="2" id="KW-0328">Glycosyltransferase</keyword>
<reference evidence="5" key="1">
    <citation type="submission" date="2014-04" db="EMBL/GenBank/DDBJ databases">
        <authorList>
            <person name="Harrison E."/>
        </authorList>
    </citation>
    <scope>NUCLEOTIDE SEQUENCE</scope>
    <source>
        <strain evidence="5">1702</strain>
    </source>
</reference>
<evidence type="ECO:0000256" key="1">
    <source>
        <dbReference type="ARBA" id="ARBA00006739"/>
    </source>
</evidence>
<dbReference type="Gene3D" id="3.90.550.10">
    <property type="entry name" value="Spore Coat Polysaccharide Biosynthesis Protein SpsA, Chain A"/>
    <property type="match status" value="1"/>
</dbReference>
<dbReference type="SUPFAM" id="SSF53448">
    <property type="entry name" value="Nucleotide-diphospho-sugar transferases"/>
    <property type="match status" value="1"/>
</dbReference>